<dbReference type="InterPro" id="IPR016193">
    <property type="entry name" value="Cytidine_deaminase-like"/>
</dbReference>
<accession>A0A5C5PYE5</accession>
<comment type="caution">
    <text evidence="4">The sequence shown here is derived from an EMBL/GenBank/DDBJ whole genome shotgun (WGS) entry which is preliminary data.</text>
</comment>
<dbReference type="OrthoDB" id="9802676at2"/>
<sequence>MHNDEYYLNRAVELAARNVAEGGRPFGAVLVKNDQVQVEAVNSIHLSQDPTAHAEMLAIRSASQQLGARLDGCVIYASGQPCPMCLSAMYLCGISRVVYAASNEQGEPFGLSTAAIYRQMAQPLSDQALPVQHLGRPAMVGIYRDWQARQVQQARDTGCE</sequence>
<proteinExistence type="predicted"/>
<dbReference type="PANTHER" id="PTHR11079:SF161">
    <property type="entry name" value="CMP_DCMP-TYPE DEAMINASE DOMAIN-CONTAINING PROTEIN"/>
    <property type="match status" value="1"/>
</dbReference>
<dbReference type="PROSITE" id="PS00903">
    <property type="entry name" value="CYT_DCMP_DEAMINASES_1"/>
    <property type="match status" value="1"/>
</dbReference>
<feature type="domain" description="CMP/dCMP-type deaminase" evidence="3">
    <location>
        <begin position="2"/>
        <end position="124"/>
    </location>
</feature>
<organism evidence="4 5">
    <name type="scientific">Pseudomonas saxonica</name>
    <dbReference type="NCBI Taxonomy" id="2600598"/>
    <lineage>
        <taxon>Bacteria</taxon>
        <taxon>Pseudomonadati</taxon>
        <taxon>Pseudomonadota</taxon>
        <taxon>Gammaproteobacteria</taxon>
        <taxon>Pseudomonadales</taxon>
        <taxon>Pseudomonadaceae</taxon>
        <taxon>Pseudomonas</taxon>
    </lineage>
</organism>
<dbReference type="InterPro" id="IPR002125">
    <property type="entry name" value="CMP_dCMP_dom"/>
</dbReference>
<dbReference type="EMBL" id="VFIP01000042">
    <property type="protein sequence ID" value="TWR86280.1"/>
    <property type="molecule type" value="Genomic_DNA"/>
</dbReference>
<evidence type="ECO:0000313" key="5">
    <source>
        <dbReference type="Proteomes" id="UP000317901"/>
    </source>
</evidence>
<dbReference type="GO" id="GO:0006152">
    <property type="term" value="P:purine nucleoside catabolic process"/>
    <property type="evidence" value="ECO:0007669"/>
    <property type="project" value="TreeGrafter"/>
</dbReference>
<keyword evidence="2" id="KW-0862">Zinc</keyword>
<dbReference type="Gene3D" id="3.40.140.10">
    <property type="entry name" value="Cytidine Deaminase, domain 2"/>
    <property type="match status" value="1"/>
</dbReference>
<dbReference type="Pfam" id="PF00383">
    <property type="entry name" value="dCMP_cyt_deam_1"/>
    <property type="match status" value="1"/>
</dbReference>
<reference evidence="4 5" key="1">
    <citation type="submission" date="2019-06" db="EMBL/GenBank/DDBJ databases">
        <title>Pseudomonas bimorpha sp. nov. isolated from bovine raw milk and skim milk concentrate.</title>
        <authorList>
            <person name="Hofmann K."/>
            <person name="Huptas C."/>
            <person name="Doll E."/>
            <person name="Scherer S."/>
            <person name="Wenning M."/>
        </authorList>
    </citation>
    <scope>NUCLEOTIDE SEQUENCE [LARGE SCALE GENOMIC DNA]</scope>
    <source>
        <strain evidence="4 5">DSM 108990</strain>
    </source>
</reference>
<dbReference type="GO" id="GO:0008270">
    <property type="term" value="F:zinc ion binding"/>
    <property type="evidence" value="ECO:0007669"/>
    <property type="project" value="InterPro"/>
</dbReference>
<keyword evidence="1" id="KW-0479">Metal-binding</keyword>
<dbReference type="InterPro" id="IPR016192">
    <property type="entry name" value="APOBEC/CMP_deaminase_Zn-bd"/>
</dbReference>
<dbReference type="GO" id="GO:0047974">
    <property type="term" value="F:guanosine deaminase activity"/>
    <property type="evidence" value="ECO:0007669"/>
    <property type="project" value="TreeGrafter"/>
</dbReference>
<dbReference type="PANTHER" id="PTHR11079">
    <property type="entry name" value="CYTOSINE DEAMINASE FAMILY MEMBER"/>
    <property type="match status" value="1"/>
</dbReference>
<protein>
    <submittedName>
        <fullName evidence="4">Nucleoside deaminase</fullName>
    </submittedName>
</protein>
<evidence type="ECO:0000256" key="1">
    <source>
        <dbReference type="ARBA" id="ARBA00022723"/>
    </source>
</evidence>
<dbReference type="AlphaFoldDB" id="A0A5C5PYE5"/>
<gene>
    <name evidence="4" type="ORF">FJD37_18320</name>
</gene>
<evidence type="ECO:0000259" key="3">
    <source>
        <dbReference type="PROSITE" id="PS51747"/>
    </source>
</evidence>
<evidence type="ECO:0000256" key="2">
    <source>
        <dbReference type="ARBA" id="ARBA00022833"/>
    </source>
</evidence>
<name>A0A5C5PYE5_9PSED</name>
<dbReference type="CDD" id="cd01285">
    <property type="entry name" value="nucleoside_deaminase"/>
    <property type="match status" value="1"/>
</dbReference>
<dbReference type="SUPFAM" id="SSF53927">
    <property type="entry name" value="Cytidine deaminase-like"/>
    <property type="match status" value="1"/>
</dbReference>
<evidence type="ECO:0000313" key="4">
    <source>
        <dbReference type="EMBL" id="TWR86280.1"/>
    </source>
</evidence>
<dbReference type="Proteomes" id="UP000317901">
    <property type="component" value="Unassembled WGS sequence"/>
</dbReference>
<dbReference type="RefSeq" id="WP_146426843.1">
    <property type="nucleotide sequence ID" value="NZ_VFIP01000042.1"/>
</dbReference>
<dbReference type="PROSITE" id="PS51747">
    <property type="entry name" value="CYT_DCMP_DEAMINASES_2"/>
    <property type="match status" value="1"/>
</dbReference>